<dbReference type="InterPro" id="IPR002523">
    <property type="entry name" value="MgTranspt_CorA/ZnTranspt_ZntB"/>
</dbReference>
<dbReference type="CDD" id="cd12831">
    <property type="entry name" value="TmCorA-like_u2"/>
    <property type="match status" value="1"/>
</dbReference>
<dbReference type="PANTHER" id="PTHR46494">
    <property type="entry name" value="CORA FAMILY METAL ION TRANSPORTER (EUROFUNG)"/>
    <property type="match status" value="1"/>
</dbReference>
<sequence length="319" mass="38045">MIRTLAVTEDSKIIMNLSIEKLNEMRLKWFWVDFENPNEEEISLLEHGFQFHPLAIEDCLYMLQRPKLDYYEGYIFFVVNALNKETLEAEEIDFFVGKNYVVSVHLQHSSEMNGAWNKVAEEKKIENQDPIFIAHLILDKITDEYFPAVFQIENKIDQLEDNEEGYSIRVLIDKVFDIRKDLIKIRRLINSMRDLLYRILNSSHLKDFHEQKLYFDDIYDHLLKLSEMVESNLEITSDMRDSYLAMNSNRMNSIMMLLTVITTIFIPLTFIAGIYGMNFRYMPELEWRYGYFAVLGLMGMIGGIMFIWFKRKGWFDIYK</sequence>
<reference evidence="13 14" key="1">
    <citation type="submission" date="2020-08" db="EMBL/GenBank/DDBJ databases">
        <title>Genomic Encyclopedia of Type Strains, Phase IV (KMG-IV): sequencing the most valuable type-strain genomes for metagenomic binning, comparative biology and taxonomic classification.</title>
        <authorList>
            <person name="Goeker M."/>
        </authorList>
    </citation>
    <scope>NUCLEOTIDE SEQUENCE [LARGE SCALE GENOMIC DNA]</scope>
    <source>
        <strain evidence="13 14">DSM 103526</strain>
    </source>
</reference>
<evidence type="ECO:0000256" key="6">
    <source>
        <dbReference type="ARBA" id="ARBA00022842"/>
    </source>
</evidence>
<dbReference type="Proteomes" id="UP000579281">
    <property type="component" value="Unassembled WGS sequence"/>
</dbReference>
<dbReference type="Pfam" id="PF01544">
    <property type="entry name" value="CorA"/>
    <property type="match status" value="1"/>
</dbReference>
<dbReference type="NCBIfam" id="TIGR00383">
    <property type="entry name" value="corA"/>
    <property type="match status" value="1"/>
</dbReference>
<feature type="transmembrane region" description="Helical" evidence="12">
    <location>
        <begin position="289"/>
        <end position="309"/>
    </location>
</feature>
<accession>A0A841KSV1</accession>
<keyword evidence="7 12" id="KW-1133">Transmembrane helix</keyword>
<dbReference type="RefSeq" id="WP_184311326.1">
    <property type="nucleotide sequence ID" value="NZ_JACHEN010000017.1"/>
</dbReference>
<dbReference type="InterPro" id="IPR004488">
    <property type="entry name" value="Mg/Co-transport_prot_CorA"/>
</dbReference>
<comment type="subcellular location">
    <subcellularLocation>
        <location evidence="1">Cell membrane</location>
        <topology evidence="1">Multi-pass membrane protein</topology>
    </subcellularLocation>
    <subcellularLocation>
        <location evidence="12">Membrane</location>
        <topology evidence="12">Multi-pass membrane protein</topology>
    </subcellularLocation>
</comment>
<evidence type="ECO:0000256" key="12">
    <source>
        <dbReference type="RuleBase" id="RU362010"/>
    </source>
</evidence>
<keyword evidence="6 12" id="KW-0460">Magnesium</keyword>
<evidence type="ECO:0000256" key="7">
    <source>
        <dbReference type="ARBA" id="ARBA00022989"/>
    </source>
</evidence>
<evidence type="ECO:0000256" key="1">
    <source>
        <dbReference type="ARBA" id="ARBA00004651"/>
    </source>
</evidence>
<evidence type="ECO:0000313" key="14">
    <source>
        <dbReference type="Proteomes" id="UP000579281"/>
    </source>
</evidence>
<evidence type="ECO:0000313" key="13">
    <source>
        <dbReference type="EMBL" id="MBB6216804.1"/>
    </source>
</evidence>
<evidence type="ECO:0000256" key="8">
    <source>
        <dbReference type="ARBA" id="ARBA00023065"/>
    </source>
</evidence>
<keyword evidence="3 12" id="KW-0813">Transport</keyword>
<evidence type="ECO:0000256" key="4">
    <source>
        <dbReference type="ARBA" id="ARBA00022475"/>
    </source>
</evidence>
<dbReference type="AlphaFoldDB" id="A0A841KSV1"/>
<dbReference type="SUPFAM" id="SSF143865">
    <property type="entry name" value="CorA soluble domain-like"/>
    <property type="match status" value="1"/>
</dbReference>
<dbReference type="EMBL" id="JACHEN010000017">
    <property type="protein sequence ID" value="MBB6216804.1"/>
    <property type="molecule type" value="Genomic_DNA"/>
</dbReference>
<evidence type="ECO:0000256" key="5">
    <source>
        <dbReference type="ARBA" id="ARBA00022692"/>
    </source>
</evidence>
<name>A0A841KSV1_9FIRM</name>
<dbReference type="PANTHER" id="PTHR46494:SF1">
    <property type="entry name" value="CORA FAMILY METAL ION TRANSPORTER (EUROFUNG)"/>
    <property type="match status" value="1"/>
</dbReference>
<evidence type="ECO:0000256" key="2">
    <source>
        <dbReference type="ARBA" id="ARBA00009765"/>
    </source>
</evidence>
<comment type="catalytic activity">
    <reaction evidence="10">
        <text>Mg(2+)(in) = Mg(2+)(out)</text>
        <dbReference type="Rhea" id="RHEA:29827"/>
        <dbReference type="ChEBI" id="CHEBI:18420"/>
    </reaction>
</comment>
<dbReference type="FunFam" id="1.20.58.340:FF:000004">
    <property type="entry name" value="Magnesium transport protein CorA"/>
    <property type="match status" value="1"/>
</dbReference>
<keyword evidence="4 12" id="KW-1003">Cell membrane</keyword>
<evidence type="ECO:0000256" key="9">
    <source>
        <dbReference type="ARBA" id="ARBA00023136"/>
    </source>
</evidence>
<comment type="similarity">
    <text evidence="2 12">Belongs to the CorA metal ion transporter (MIT) (TC 1.A.35) family.</text>
</comment>
<dbReference type="GO" id="GO:0050897">
    <property type="term" value="F:cobalt ion binding"/>
    <property type="evidence" value="ECO:0007669"/>
    <property type="project" value="TreeGrafter"/>
</dbReference>
<comment type="function">
    <text evidence="11">Mediates influx of magnesium ions. Alternates between open and closed states. Activated by low cytoplasmic Mg(2+) levels. Inactive when cytoplasmic Mg(2+) levels are high.</text>
</comment>
<comment type="caution">
    <text evidence="13">The sequence shown here is derived from an EMBL/GenBank/DDBJ whole genome shotgun (WGS) entry which is preliminary data.</text>
</comment>
<evidence type="ECO:0000256" key="3">
    <source>
        <dbReference type="ARBA" id="ARBA00022448"/>
    </source>
</evidence>
<proteinExistence type="inferred from homology"/>
<dbReference type="GO" id="GO:0005886">
    <property type="term" value="C:plasma membrane"/>
    <property type="evidence" value="ECO:0007669"/>
    <property type="project" value="UniProtKB-SubCell"/>
</dbReference>
<dbReference type="GO" id="GO:0015095">
    <property type="term" value="F:magnesium ion transmembrane transporter activity"/>
    <property type="evidence" value="ECO:0007669"/>
    <property type="project" value="UniProtKB-UniRule"/>
</dbReference>
<dbReference type="GO" id="GO:0000287">
    <property type="term" value="F:magnesium ion binding"/>
    <property type="evidence" value="ECO:0007669"/>
    <property type="project" value="TreeGrafter"/>
</dbReference>
<organism evidence="13 14">
    <name type="scientific">Anaerosolibacter carboniphilus</name>
    <dbReference type="NCBI Taxonomy" id="1417629"/>
    <lineage>
        <taxon>Bacteria</taxon>
        <taxon>Bacillati</taxon>
        <taxon>Bacillota</taxon>
        <taxon>Clostridia</taxon>
        <taxon>Peptostreptococcales</taxon>
        <taxon>Thermotaleaceae</taxon>
        <taxon>Anaerosolibacter</taxon>
    </lineage>
</organism>
<dbReference type="InterPro" id="IPR045863">
    <property type="entry name" value="CorA_TM1_TM2"/>
</dbReference>
<keyword evidence="14" id="KW-1185">Reference proteome</keyword>
<dbReference type="SUPFAM" id="SSF144083">
    <property type="entry name" value="Magnesium transport protein CorA, transmembrane region"/>
    <property type="match status" value="1"/>
</dbReference>
<gene>
    <name evidence="12" type="primary">corA</name>
    <name evidence="13" type="ORF">HNQ80_002908</name>
</gene>
<protein>
    <recommendedName>
        <fullName evidence="12">Magnesium transport protein CorA</fullName>
    </recommendedName>
</protein>
<evidence type="ECO:0000256" key="11">
    <source>
        <dbReference type="ARBA" id="ARBA00045497"/>
    </source>
</evidence>
<dbReference type="Gene3D" id="3.30.460.20">
    <property type="entry name" value="CorA soluble domain-like"/>
    <property type="match status" value="1"/>
</dbReference>
<keyword evidence="9 12" id="KW-0472">Membrane</keyword>
<keyword evidence="5 12" id="KW-0812">Transmembrane</keyword>
<dbReference type="GO" id="GO:0015087">
    <property type="term" value="F:cobalt ion transmembrane transporter activity"/>
    <property type="evidence" value="ECO:0007669"/>
    <property type="project" value="UniProtKB-UniRule"/>
</dbReference>
<feature type="transmembrane region" description="Helical" evidence="12">
    <location>
        <begin position="254"/>
        <end position="277"/>
    </location>
</feature>
<dbReference type="InterPro" id="IPR045861">
    <property type="entry name" value="CorA_cytoplasmic_dom"/>
</dbReference>
<keyword evidence="8 12" id="KW-0406">Ion transport</keyword>
<dbReference type="Gene3D" id="1.20.58.340">
    <property type="entry name" value="Magnesium transport protein CorA, transmembrane region"/>
    <property type="match status" value="2"/>
</dbReference>
<evidence type="ECO:0000256" key="10">
    <source>
        <dbReference type="ARBA" id="ARBA00034269"/>
    </source>
</evidence>